<keyword evidence="1" id="KW-0472">Membrane</keyword>
<dbReference type="EMBL" id="FWWR01000009">
    <property type="protein sequence ID" value="SMB87225.1"/>
    <property type="molecule type" value="Genomic_DNA"/>
</dbReference>
<evidence type="ECO:0000313" key="3">
    <source>
        <dbReference type="Proteomes" id="UP000192368"/>
    </source>
</evidence>
<proteinExistence type="predicted"/>
<protein>
    <submittedName>
        <fullName evidence="2">Uncharacterized protein</fullName>
    </submittedName>
</protein>
<accession>A0A1W1V1M7</accession>
<keyword evidence="1" id="KW-1133">Transmembrane helix</keyword>
<keyword evidence="1" id="KW-0812">Transmembrane</keyword>
<keyword evidence="3" id="KW-1185">Reference proteome</keyword>
<organism evidence="2 3">
    <name type="scientific">Peptoniphilus asaccharolyticus DSM 20463</name>
    <dbReference type="NCBI Taxonomy" id="573058"/>
    <lineage>
        <taxon>Bacteria</taxon>
        <taxon>Bacillati</taxon>
        <taxon>Bacillota</taxon>
        <taxon>Tissierellia</taxon>
        <taxon>Tissierellales</taxon>
        <taxon>Peptoniphilaceae</taxon>
        <taxon>Peptoniphilus</taxon>
    </lineage>
</organism>
<evidence type="ECO:0000313" key="2">
    <source>
        <dbReference type="EMBL" id="SMB87225.1"/>
    </source>
</evidence>
<evidence type="ECO:0000256" key="1">
    <source>
        <dbReference type="SAM" id="Phobius"/>
    </source>
</evidence>
<feature type="transmembrane region" description="Helical" evidence="1">
    <location>
        <begin position="21"/>
        <end position="39"/>
    </location>
</feature>
<dbReference type="STRING" id="573058.SAMN00017477_1055"/>
<gene>
    <name evidence="2" type="ORF">SAMN00017477_1055</name>
</gene>
<dbReference type="AlphaFoldDB" id="A0A1W1V1M7"/>
<dbReference type="Proteomes" id="UP000192368">
    <property type="component" value="Unassembled WGS sequence"/>
</dbReference>
<reference evidence="3" key="1">
    <citation type="submission" date="2017-04" db="EMBL/GenBank/DDBJ databases">
        <authorList>
            <person name="Varghese N."/>
            <person name="Submissions S."/>
        </authorList>
    </citation>
    <scope>NUCLEOTIDE SEQUENCE [LARGE SCALE GENOMIC DNA]</scope>
    <source>
        <strain evidence="3">DSM 20463</strain>
    </source>
</reference>
<sequence length="41" mass="4862">MQLVDRKGRNIINFRAPFWQNLKVIVGFLMFIYLCGVMESI</sequence>
<name>A0A1W1V1M7_PEPAS</name>